<dbReference type="InterPro" id="IPR036812">
    <property type="entry name" value="NAD(P)_OxRdtase_dom_sf"/>
</dbReference>
<protein>
    <submittedName>
        <fullName evidence="5">Aldo-keto reductase</fullName>
    </submittedName>
</protein>
<proteinExistence type="inferred from homology"/>
<dbReference type="InterPro" id="IPR050523">
    <property type="entry name" value="AKR_Detox_Biosynth"/>
</dbReference>
<evidence type="ECO:0000313" key="6">
    <source>
        <dbReference type="Proteomes" id="UP000315522"/>
    </source>
</evidence>
<evidence type="ECO:0000256" key="1">
    <source>
        <dbReference type="ARBA" id="ARBA00007905"/>
    </source>
</evidence>
<dbReference type="InterPro" id="IPR023210">
    <property type="entry name" value="NADP_OxRdtase_dom"/>
</dbReference>
<dbReference type="PANTHER" id="PTHR43364">
    <property type="entry name" value="NADH-SPECIFIC METHYLGLYOXAL REDUCTASE-RELATED"/>
    <property type="match status" value="1"/>
</dbReference>
<keyword evidence="3" id="KW-0560">Oxidoreductase</keyword>
<keyword evidence="2" id="KW-0521">NADP</keyword>
<dbReference type="Proteomes" id="UP000315522">
    <property type="component" value="Unassembled WGS sequence"/>
</dbReference>
<feature type="domain" description="NADP-dependent oxidoreductase" evidence="4">
    <location>
        <begin position="38"/>
        <end position="349"/>
    </location>
</feature>
<sequence>MPPPPPPVPASLQKSIDDTKVEYVQLGTSGLRVSSPILGTMGIGSKQWTNWVIEEEEGLQVLKMAWDRGLTTWDTANVYSSGVNEEIVGKAIKKFNIPREKITLLAKIRGTVPEEPGVFNWMFEEQMAKSKDYVNKGGLSRGAIFKAVNASLKRLGTDYIDLLQIHRYDPSVPPAETMKALHDLVESGKVHYIGASSMWTYQFASLQFTAEKHGWTKFVSMQNRYNLLYREEEREMMRFCKETGVGVIPWGPLANGLLAKPFGEESARSAQSIMMSGGTTEADRAINGRVREVAEKKGWKMSQVAMAWVKGRGAIPIVGLSSTSVERLDDTCKLRDLELSEDDMKYLEEPYVPKPVAGHT</sequence>
<dbReference type="AlphaFoldDB" id="A0A559MM60"/>
<dbReference type="GO" id="GO:0016491">
    <property type="term" value="F:oxidoreductase activity"/>
    <property type="evidence" value="ECO:0007669"/>
    <property type="project" value="UniProtKB-KW"/>
</dbReference>
<gene>
    <name evidence="5" type="primary">dtxS3_0</name>
    <name evidence="5" type="ORF">LAWI1_G001010</name>
</gene>
<evidence type="ECO:0000256" key="3">
    <source>
        <dbReference type="ARBA" id="ARBA00023002"/>
    </source>
</evidence>
<dbReference type="GO" id="GO:0005829">
    <property type="term" value="C:cytosol"/>
    <property type="evidence" value="ECO:0007669"/>
    <property type="project" value="UniProtKB-ARBA"/>
</dbReference>
<evidence type="ECO:0000259" key="4">
    <source>
        <dbReference type="Pfam" id="PF00248"/>
    </source>
</evidence>
<keyword evidence="6" id="KW-1185">Reference proteome</keyword>
<accession>A0A559MM60</accession>
<name>A0A559MM60_9HELO</name>
<evidence type="ECO:0000256" key="2">
    <source>
        <dbReference type="ARBA" id="ARBA00022857"/>
    </source>
</evidence>
<dbReference type="CDD" id="cd19079">
    <property type="entry name" value="AKR_EcYajO-like"/>
    <property type="match status" value="1"/>
</dbReference>
<comment type="similarity">
    <text evidence="1">Belongs to the aldo/keto reductase family.</text>
</comment>
<dbReference type="EMBL" id="QGML01000048">
    <property type="protein sequence ID" value="TVY94048.1"/>
    <property type="molecule type" value="Genomic_DNA"/>
</dbReference>
<dbReference type="PANTHER" id="PTHR43364:SF9">
    <property type="entry name" value="OXIDOREDUCTASE"/>
    <property type="match status" value="1"/>
</dbReference>
<dbReference type="SUPFAM" id="SSF51430">
    <property type="entry name" value="NAD(P)-linked oxidoreductase"/>
    <property type="match status" value="1"/>
</dbReference>
<dbReference type="Gene3D" id="3.20.20.100">
    <property type="entry name" value="NADP-dependent oxidoreductase domain"/>
    <property type="match status" value="1"/>
</dbReference>
<evidence type="ECO:0000313" key="5">
    <source>
        <dbReference type="EMBL" id="TVY94048.1"/>
    </source>
</evidence>
<comment type="caution">
    <text evidence="5">The sequence shown here is derived from an EMBL/GenBank/DDBJ whole genome shotgun (WGS) entry which is preliminary data.</text>
</comment>
<dbReference type="FunFam" id="3.20.20.100:FF:000004">
    <property type="entry name" value="Oxidoreductase, aldo/keto reductase"/>
    <property type="match status" value="1"/>
</dbReference>
<dbReference type="Pfam" id="PF00248">
    <property type="entry name" value="Aldo_ket_red"/>
    <property type="match status" value="1"/>
</dbReference>
<reference evidence="5 6" key="1">
    <citation type="submission" date="2018-05" db="EMBL/GenBank/DDBJ databases">
        <title>Genome sequencing and assembly of the regulated plant pathogen Lachnellula willkommii and related sister species for the development of diagnostic species identification markers.</title>
        <authorList>
            <person name="Giroux E."/>
            <person name="Bilodeau G."/>
        </authorList>
    </citation>
    <scope>NUCLEOTIDE SEQUENCE [LARGE SCALE GENOMIC DNA]</scope>
    <source>
        <strain evidence="5 6">CBS 172.35</strain>
    </source>
</reference>
<organism evidence="5 6">
    <name type="scientific">Lachnellula willkommii</name>
    <dbReference type="NCBI Taxonomy" id="215461"/>
    <lineage>
        <taxon>Eukaryota</taxon>
        <taxon>Fungi</taxon>
        <taxon>Dikarya</taxon>
        <taxon>Ascomycota</taxon>
        <taxon>Pezizomycotina</taxon>
        <taxon>Leotiomycetes</taxon>
        <taxon>Helotiales</taxon>
        <taxon>Lachnaceae</taxon>
        <taxon>Lachnellula</taxon>
    </lineage>
</organism>